<dbReference type="Pfam" id="PF06835">
    <property type="entry name" value="LptC"/>
    <property type="match status" value="1"/>
</dbReference>
<dbReference type="EMBL" id="BMIQ01000010">
    <property type="protein sequence ID" value="GGE21695.1"/>
    <property type="molecule type" value="Genomic_DNA"/>
</dbReference>
<dbReference type="AlphaFoldDB" id="A0A917A0X9"/>
<keyword evidence="1" id="KW-0812">Transmembrane</keyword>
<evidence type="ECO:0000313" key="3">
    <source>
        <dbReference type="Proteomes" id="UP000644699"/>
    </source>
</evidence>
<accession>A0A917A0X9</accession>
<comment type="caution">
    <text evidence="2">The sequence shown here is derived from an EMBL/GenBank/DDBJ whole genome shotgun (WGS) entry which is preliminary data.</text>
</comment>
<reference evidence="2" key="1">
    <citation type="journal article" date="2014" name="Int. J. Syst. Evol. Microbiol.">
        <title>Complete genome sequence of Corynebacterium casei LMG S-19264T (=DSM 44701T), isolated from a smear-ripened cheese.</title>
        <authorList>
            <consortium name="US DOE Joint Genome Institute (JGI-PGF)"/>
            <person name="Walter F."/>
            <person name="Albersmeier A."/>
            <person name="Kalinowski J."/>
            <person name="Ruckert C."/>
        </authorList>
    </citation>
    <scope>NUCLEOTIDE SEQUENCE</scope>
    <source>
        <strain evidence="2">CGMCC 1.15367</strain>
    </source>
</reference>
<organism evidence="2 3">
    <name type="scientific">Aureimonas endophytica</name>
    <dbReference type="NCBI Taxonomy" id="2027858"/>
    <lineage>
        <taxon>Bacteria</taxon>
        <taxon>Pseudomonadati</taxon>
        <taxon>Pseudomonadota</taxon>
        <taxon>Alphaproteobacteria</taxon>
        <taxon>Hyphomicrobiales</taxon>
        <taxon>Aurantimonadaceae</taxon>
        <taxon>Aureimonas</taxon>
    </lineage>
</organism>
<dbReference type="InterPro" id="IPR010664">
    <property type="entry name" value="LipoPS_assembly_LptC-rel"/>
</dbReference>
<keyword evidence="1" id="KW-1133">Transmembrane helix</keyword>
<evidence type="ECO:0000256" key="1">
    <source>
        <dbReference type="SAM" id="Phobius"/>
    </source>
</evidence>
<protein>
    <recommendedName>
        <fullName evidence="4">Lipopolysaccharide export system protein LptC</fullName>
    </recommendedName>
</protein>
<sequence>MDKATQHMDRAMHTMHAVEDSRMEREFARARRHSLFVRLLRIGLPAAAAVIVGGGVIVTWAARSLPEGASVESASLSGDGIVMEAPRMSGFDKNNRPYSMVAERAIQALGGEGGVDLERIQANVTVSNDSTAAIVADKGHYDQAAQKLRLASNIKVDTSDGMTIALKAADIDLKSGTMQGHGPIEIVSPNQTIRAGGMEVRNGGAGLTFDGRVSMTIKPPALAGRTSQDNSSTEPR</sequence>
<gene>
    <name evidence="2" type="ORF">GCM10011390_46320</name>
</gene>
<dbReference type="Proteomes" id="UP000644699">
    <property type="component" value="Unassembled WGS sequence"/>
</dbReference>
<evidence type="ECO:0000313" key="2">
    <source>
        <dbReference type="EMBL" id="GGE21695.1"/>
    </source>
</evidence>
<evidence type="ECO:0008006" key="4">
    <source>
        <dbReference type="Google" id="ProtNLM"/>
    </source>
</evidence>
<proteinExistence type="predicted"/>
<dbReference type="Gene3D" id="2.60.450.10">
    <property type="entry name" value="Lipopolysaccharide (LPS) transport protein A like domain"/>
    <property type="match status" value="1"/>
</dbReference>
<name>A0A917A0X9_9HYPH</name>
<keyword evidence="3" id="KW-1185">Reference proteome</keyword>
<dbReference type="RefSeq" id="WP_188912780.1">
    <property type="nucleotide sequence ID" value="NZ_BMIQ01000010.1"/>
</dbReference>
<feature type="transmembrane region" description="Helical" evidence="1">
    <location>
        <begin position="39"/>
        <end position="62"/>
    </location>
</feature>
<reference evidence="2" key="2">
    <citation type="submission" date="2020-09" db="EMBL/GenBank/DDBJ databases">
        <authorList>
            <person name="Sun Q."/>
            <person name="Zhou Y."/>
        </authorList>
    </citation>
    <scope>NUCLEOTIDE SEQUENCE</scope>
    <source>
        <strain evidence="2">CGMCC 1.15367</strain>
    </source>
</reference>
<keyword evidence="1" id="KW-0472">Membrane</keyword>